<dbReference type="GO" id="GO:0004806">
    <property type="term" value="F:triacylglycerol lipase activity"/>
    <property type="evidence" value="ECO:0007669"/>
    <property type="project" value="InterPro"/>
</dbReference>
<keyword evidence="8" id="KW-1133">Transmembrane helix</keyword>
<sequence>MDIDMLKSSATSEDQMEMMLMMQLEKFPEFSTGNCSELPMMEFSPQGSCNSSNNFQQMDQNSPNFLNMPSTISFTNSPPIHQNSPNFIPNSGGFNSNSMNRSNMAAMREMIFRIAAMQPINIDPESVKPPKRRNVKISTDPQSVAARHRRERISERIRILQRLVPGGTKMDTASMLDEAIHYVKFLKNQVQSLERAGATRPANGTALTAAAAGLGFPVPMSLSGNYNLPRFLISVRKPMNIIGSKVELLLNYPSCNGGLLKLFFNLILGEVVRPDMKSENFMSMIGQLDWRVDLDKTKNVGDNYYGPSLAIMAAKLSYENEAFTKKVITNNWQEVYTTQAIMFQDKVEDSNLVVVAFRGTIPYNADHWITDVDLSWYELEGVGKLHAGFMKAMGLQKNKGWPKEIDESSDQKLFAYYQIRKELKMILIKNEKAKFILTGHSLGGALAVLFAAILILHEEEWLLDRLEGVYTFGQPRVGDPQFGNFMKDKFNKYDVKYYRHVYSNDMVPRLPYDDTTFFKHFGSCLYYNSLYSGKVVEEEPNKNYFSVLWFLPMLLIAVYEFIRGFILPWTKGSHYREDWLQKMFRVVGLVIPGLSAHTTIDYVNLTRLGSVLHLPRSASHDQDRLKDD</sequence>
<dbReference type="Pfam" id="PF00010">
    <property type="entry name" value="HLH"/>
    <property type="match status" value="1"/>
</dbReference>
<dbReference type="PANTHER" id="PTHR46086:SF4">
    <property type="entry name" value="ALPHA_BETA-HYDROLASES SUPERFAMILY PROTEIN"/>
    <property type="match status" value="1"/>
</dbReference>
<dbReference type="Pfam" id="PF01764">
    <property type="entry name" value="Lipase_3"/>
    <property type="match status" value="1"/>
</dbReference>
<evidence type="ECO:0000256" key="1">
    <source>
        <dbReference type="ARBA" id="ARBA00004123"/>
    </source>
</evidence>
<dbReference type="AlphaFoldDB" id="A0A3Q7G6L8"/>
<dbReference type="Gene3D" id="4.10.280.10">
    <property type="entry name" value="Helix-loop-helix DNA-binding domain"/>
    <property type="match status" value="1"/>
</dbReference>
<evidence type="ECO:0000256" key="6">
    <source>
        <dbReference type="ARBA" id="ARBA00023242"/>
    </source>
</evidence>
<evidence type="ECO:0000256" key="3">
    <source>
        <dbReference type="ARBA" id="ARBA00023015"/>
    </source>
</evidence>
<dbReference type="SMART" id="SM00353">
    <property type="entry name" value="HLH"/>
    <property type="match status" value="1"/>
</dbReference>
<feature type="transmembrane region" description="Helical" evidence="8">
    <location>
        <begin position="435"/>
        <end position="456"/>
    </location>
</feature>
<dbReference type="Proteomes" id="UP000004994">
    <property type="component" value="Chromosome 4"/>
</dbReference>
<feature type="transmembrane region" description="Helical" evidence="8">
    <location>
        <begin position="544"/>
        <end position="562"/>
    </location>
</feature>
<feature type="region of interest" description="Disordered" evidence="7">
    <location>
        <begin position="123"/>
        <end position="149"/>
    </location>
</feature>
<evidence type="ECO:0000256" key="7">
    <source>
        <dbReference type="SAM" id="MobiDB-lite"/>
    </source>
</evidence>
<dbReference type="GO" id="GO:0046983">
    <property type="term" value="F:protein dimerization activity"/>
    <property type="evidence" value="ECO:0007669"/>
    <property type="project" value="InterPro"/>
</dbReference>
<organism evidence="10">
    <name type="scientific">Solanum lycopersicum</name>
    <name type="common">Tomato</name>
    <name type="synonym">Lycopersicon esculentum</name>
    <dbReference type="NCBI Taxonomy" id="4081"/>
    <lineage>
        <taxon>Eukaryota</taxon>
        <taxon>Viridiplantae</taxon>
        <taxon>Streptophyta</taxon>
        <taxon>Embryophyta</taxon>
        <taxon>Tracheophyta</taxon>
        <taxon>Spermatophyta</taxon>
        <taxon>Magnoliopsida</taxon>
        <taxon>eudicotyledons</taxon>
        <taxon>Gunneridae</taxon>
        <taxon>Pentapetalae</taxon>
        <taxon>asterids</taxon>
        <taxon>lamiids</taxon>
        <taxon>Solanales</taxon>
        <taxon>Solanaceae</taxon>
        <taxon>Solanoideae</taxon>
        <taxon>Solaneae</taxon>
        <taxon>Solanum</taxon>
        <taxon>Solanum subgen. Lycopersicon</taxon>
    </lineage>
</organism>
<dbReference type="STRING" id="4081.A0A3Q7G6L8"/>
<keyword evidence="5" id="KW-0804">Transcription</keyword>
<dbReference type="InParanoid" id="A0A3Q7G6L8"/>
<dbReference type="InterPro" id="IPR029058">
    <property type="entry name" value="AB_hydrolase_fold"/>
</dbReference>
<dbReference type="EnsemblPlants" id="Solyc04g078800.3.1">
    <property type="protein sequence ID" value="Solyc04g078800.3.1"/>
    <property type="gene ID" value="Solyc04g078800.3"/>
</dbReference>
<evidence type="ECO:0000256" key="5">
    <source>
        <dbReference type="ARBA" id="ARBA00023163"/>
    </source>
</evidence>
<evidence type="ECO:0000259" key="9">
    <source>
        <dbReference type="PROSITE" id="PS50888"/>
    </source>
</evidence>
<evidence type="ECO:0000256" key="4">
    <source>
        <dbReference type="ARBA" id="ARBA00023125"/>
    </source>
</evidence>
<dbReference type="SUPFAM" id="SSF53474">
    <property type="entry name" value="alpha/beta-Hydrolases"/>
    <property type="match status" value="1"/>
</dbReference>
<evidence type="ECO:0000313" key="11">
    <source>
        <dbReference type="Proteomes" id="UP000004994"/>
    </source>
</evidence>
<dbReference type="SUPFAM" id="SSF47459">
    <property type="entry name" value="HLH, helix-loop-helix DNA-binding domain"/>
    <property type="match status" value="1"/>
</dbReference>
<keyword evidence="2" id="KW-0378">Hydrolase</keyword>
<dbReference type="InterPro" id="IPR044819">
    <property type="entry name" value="OBL-like"/>
</dbReference>
<dbReference type="CDD" id="cd00519">
    <property type="entry name" value="Lipase_3"/>
    <property type="match status" value="1"/>
</dbReference>
<keyword evidence="4" id="KW-0238">DNA-binding</keyword>
<name>A0A3Q7G6L8_SOLLC</name>
<dbReference type="CDD" id="cd11454">
    <property type="entry name" value="bHLH_AtIND_like"/>
    <property type="match status" value="1"/>
</dbReference>
<keyword evidence="3" id="KW-0805">Transcription regulation</keyword>
<dbReference type="GO" id="GO:0003677">
    <property type="term" value="F:DNA binding"/>
    <property type="evidence" value="ECO:0007669"/>
    <property type="project" value="UniProtKB-KW"/>
</dbReference>
<dbReference type="Gramene" id="Solyc04g078800.3.1">
    <property type="protein sequence ID" value="Solyc04g078800.3.1"/>
    <property type="gene ID" value="Solyc04g078800.3"/>
</dbReference>
<reference evidence="10" key="2">
    <citation type="submission" date="2019-01" db="UniProtKB">
        <authorList>
            <consortium name="EnsemblPlants"/>
        </authorList>
    </citation>
    <scope>IDENTIFICATION</scope>
    <source>
        <strain evidence="10">cv. Heinz 1706</strain>
    </source>
</reference>
<dbReference type="FunFam" id="4.10.280.10:FF:000053">
    <property type="entry name" value="BHLH transcription factor"/>
    <property type="match status" value="1"/>
</dbReference>
<dbReference type="InterPro" id="IPR036638">
    <property type="entry name" value="HLH_DNA-bd_sf"/>
</dbReference>
<comment type="subcellular location">
    <subcellularLocation>
        <location evidence="1">Nucleus</location>
    </subcellularLocation>
</comment>
<evidence type="ECO:0000313" key="10">
    <source>
        <dbReference type="EnsemblPlants" id="Solyc04g078800.3.1"/>
    </source>
</evidence>
<dbReference type="PaxDb" id="4081-Solyc04g078790.2.1"/>
<keyword evidence="8" id="KW-0812">Transmembrane</keyword>
<dbReference type="GO" id="GO:0006629">
    <property type="term" value="P:lipid metabolic process"/>
    <property type="evidence" value="ECO:0007669"/>
    <property type="project" value="InterPro"/>
</dbReference>
<proteinExistence type="predicted"/>
<reference evidence="10" key="1">
    <citation type="journal article" date="2012" name="Nature">
        <title>The tomato genome sequence provides insights into fleshy fruit evolution.</title>
        <authorList>
            <consortium name="Tomato Genome Consortium"/>
        </authorList>
    </citation>
    <scope>NUCLEOTIDE SEQUENCE [LARGE SCALE GENOMIC DNA]</scope>
    <source>
        <strain evidence="10">cv. Heinz 1706</strain>
    </source>
</reference>
<dbReference type="PROSITE" id="PS50888">
    <property type="entry name" value="BHLH"/>
    <property type="match status" value="1"/>
</dbReference>
<keyword evidence="11" id="KW-1185">Reference proteome</keyword>
<dbReference type="InterPro" id="IPR002921">
    <property type="entry name" value="Fungal_lipase-type"/>
</dbReference>
<keyword evidence="8" id="KW-0472">Membrane</keyword>
<keyword evidence="6" id="KW-0539">Nucleus</keyword>
<dbReference type="Gene3D" id="3.40.50.1820">
    <property type="entry name" value="alpha/beta hydrolase"/>
    <property type="match status" value="1"/>
</dbReference>
<evidence type="ECO:0000256" key="8">
    <source>
        <dbReference type="SAM" id="Phobius"/>
    </source>
</evidence>
<dbReference type="InterPro" id="IPR011598">
    <property type="entry name" value="bHLH_dom"/>
</dbReference>
<accession>A0A3Q7G6L8</accession>
<dbReference type="PANTHER" id="PTHR46086">
    <property type="entry name" value="ALPHA/BETA-HYDROLASES SUPERFAMILY PROTEIN"/>
    <property type="match status" value="1"/>
</dbReference>
<dbReference type="GO" id="GO:0005634">
    <property type="term" value="C:nucleus"/>
    <property type="evidence" value="ECO:0007669"/>
    <property type="project" value="UniProtKB-SubCell"/>
</dbReference>
<evidence type="ECO:0000256" key="2">
    <source>
        <dbReference type="ARBA" id="ARBA00022801"/>
    </source>
</evidence>
<protein>
    <recommendedName>
        <fullName evidence="9">BHLH domain-containing protein</fullName>
    </recommendedName>
</protein>
<feature type="domain" description="BHLH" evidence="9">
    <location>
        <begin position="137"/>
        <end position="186"/>
    </location>
</feature>